<dbReference type="Proteomes" id="UP000324800">
    <property type="component" value="Unassembled WGS sequence"/>
</dbReference>
<keyword evidence="1" id="KW-0812">Transmembrane</keyword>
<proteinExistence type="predicted"/>
<keyword evidence="1" id="KW-0472">Membrane</keyword>
<reference evidence="2 3" key="1">
    <citation type="submission" date="2019-03" db="EMBL/GenBank/DDBJ databases">
        <title>Single cell metagenomics reveals metabolic interactions within the superorganism composed of flagellate Streblomastix strix and complex community of Bacteroidetes bacteria on its surface.</title>
        <authorList>
            <person name="Treitli S.C."/>
            <person name="Kolisko M."/>
            <person name="Husnik F."/>
            <person name="Keeling P."/>
            <person name="Hampl V."/>
        </authorList>
    </citation>
    <scope>NUCLEOTIDE SEQUENCE [LARGE SCALE GENOMIC DNA]</scope>
    <source>
        <strain evidence="2">ST1C</strain>
    </source>
</reference>
<evidence type="ECO:0000256" key="1">
    <source>
        <dbReference type="SAM" id="Phobius"/>
    </source>
</evidence>
<organism evidence="2 3">
    <name type="scientific">Streblomastix strix</name>
    <dbReference type="NCBI Taxonomy" id="222440"/>
    <lineage>
        <taxon>Eukaryota</taxon>
        <taxon>Metamonada</taxon>
        <taxon>Preaxostyla</taxon>
        <taxon>Oxymonadida</taxon>
        <taxon>Streblomastigidae</taxon>
        <taxon>Streblomastix</taxon>
    </lineage>
</organism>
<evidence type="ECO:0000313" key="2">
    <source>
        <dbReference type="EMBL" id="KAA6368618.1"/>
    </source>
</evidence>
<feature type="non-terminal residue" evidence="2">
    <location>
        <position position="111"/>
    </location>
</feature>
<evidence type="ECO:0000313" key="3">
    <source>
        <dbReference type="Proteomes" id="UP000324800"/>
    </source>
</evidence>
<sequence>MKSDTENFADRPSKIDQALFFFLYPLNDQRKTYRILSSVIGWFIFTIQFWCLGFYGAELNGAVILNMIIGIGEGSYLMGLFNQGPFAFTIIIVIIFVALLIFALIVTLLYK</sequence>
<feature type="transmembrane region" description="Helical" evidence="1">
    <location>
        <begin position="87"/>
        <end position="110"/>
    </location>
</feature>
<dbReference type="EMBL" id="SNRW01017176">
    <property type="protein sequence ID" value="KAA6368618.1"/>
    <property type="molecule type" value="Genomic_DNA"/>
</dbReference>
<comment type="caution">
    <text evidence="2">The sequence shown here is derived from an EMBL/GenBank/DDBJ whole genome shotgun (WGS) entry which is preliminary data.</text>
</comment>
<protein>
    <submittedName>
        <fullName evidence="2">Uncharacterized protein</fullName>
    </submittedName>
</protein>
<dbReference type="AlphaFoldDB" id="A0A5J4UDI5"/>
<keyword evidence="1" id="KW-1133">Transmembrane helix</keyword>
<feature type="transmembrane region" description="Helical" evidence="1">
    <location>
        <begin position="35"/>
        <end position="55"/>
    </location>
</feature>
<accession>A0A5J4UDI5</accession>
<gene>
    <name evidence="2" type="ORF">EZS28_035854</name>
</gene>
<name>A0A5J4UDI5_9EUKA</name>